<reference evidence="1 2" key="1">
    <citation type="submission" date="2011-02" db="EMBL/GenBank/DDBJ databases">
        <title>The Genome Sequence of Mortierella verticillata NRRL 6337.</title>
        <authorList>
            <consortium name="The Broad Institute Genome Sequencing Platform"/>
            <person name="Russ C."/>
            <person name="Cuomo C."/>
            <person name="Burger G."/>
            <person name="Gray M.W."/>
            <person name="Holland P.W.H."/>
            <person name="King N."/>
            <person name="Lang F.B.F."/>
            <person name="Roger A.J."/>
            <person name="Ruiz-Trillo I."/>
            <person name="Young S.K."/>
            <person name="Zeng Q."/>
            <person name="Gargeya S."/>
            <person name="Alvarado L."/>
            <person name="Berlin A."/>
            <person name="Chapman S.B."/>
            <person name="Chen Z."/>
            <person name="Freedman E."/>
            <person name="Gellesch M."/>
            <person name="Goldberg J."/>
            <person name="Griggs A."/>
            <person name="Gujja S."/>
            <person name="Heilman E."/>
            <person name="Heiman D."/>
            <person name="Howarth C."/>
            <person name="Mehta T."/>
            <person name="Neiman D."/>
            <person name="Pearson M."/>
            <person name="Roberts A."/>
            <person name="Saif S."/>
            <person name="Shea T."/>
            <person name="Shenoy N."/>
            <person name="Sisk P."/>
            <person name="Stolte C."/>
            <person name="Sykes S."/>
            <person name="White J."/>
            <person name="Yandava C."/>
            <person name="Haas B."/>
            <person name="Nusbaum C."/>
            <person name="Birren B."/>
        </authorList>
    </citation>
    <scope>NUCLEOTIDE SEQUENCE [LARGE SCALE GENOMIC DNA]</scope>
    <source>
        <strain evidence="1 2">NRRL 6337</strain>
    </source>
</reference>
<accession>A0A086TKJ9</accession>
<organism evidence="1 2">
    <name type="scientific">Podila verticillata NRRL 6337</name>
    <dbReference type="NCBI Taxonomy" id="1069443"/>
    <lineage>
        <taxon>Eukaryota</taxon>
        <taxon>Fungi</taxon>
        <taxon>Fungi incertae sedis</taxon>
        <taxon>Mucoromycota</taxon>
        <taxon>Mortierellomycotina</taxon>
        <taxon>Mortierellomycetes</taxon>
        <taxon>Mortierellales</taxon>
        <taxon>Mortierellaceae</taxon>
        <taxon>Podila</taxon>
    </lineage>
</organism>
<proteinExistence type="predicted"/>
<dbReference type="AlphaFoldDB" id="A0A086TKJ9"/>
<gene>
    <name evidence="1" type="ORF">MVEG_11685</name>
</gene>
<sequence>MNSSPGTVPAPAMSPQVQVPNLQTALNPHQHFQTQSGDSLPLLVMKRSASWRYLQRVYQGGTVLYNTAILSETELRKTYGPSDDKIQRRTLQYFLLGTSLATILEIPSAADCLRAMYNLIQEYDALTMSESKAKIMFLRNTGRRVLDGGKSFEETGEYSLLEVRNLPFHLDYIITFTSLCDMIAQTYEKLGSSDQVWSLTNLEMFQKIDTRFKKILTTVSKELETLAREVMVEELNAMDPLGVSSHDDWDI</sequence>
<dbReference type="Proteomes" id="UP000243308">
    <property type="component" value="Unassembled WGS sequence"/>
</dbReference>
<dbReference type="PANTHER" id="PTHR37332:SF1">
    <property type="entry name" value="ELMO DOMAIN-CONTAINING PROTEIN"/>
    <property type="match status" value="1"/>
</dbReference>
<protein>
    <submittedName>
        <fullName evidence="1">Uncharacterized protein</fullName>
    </submittedName>
</protein>
<keyword evidence="2" id="KW-1185">Reference proteome</keyword>
<dbReference type="OrthoDB" id="14339at2759"/>
<dbReference type="EMBL" id="KN042432">
    <property type="protein sequence ID" value="KFH62476.1"/>
    <property type="molecule type" value="Genomic_DNA"/>
</dbReference>
<dbReference type="PANTHER" id="PTHR37332">
    <property type="entry name" value="EXPRESSED PROTEIN"/>
    <property type="match status" value="1"/>
</dbReference>
<name>A0A086TKJ9_9FUNG</name>
<evidence type="ECO:0000313" key="2">
    <source>
        <dbReference type="Proteomes" id="UP000243308"/>
    </source>
</evidence>
<evidence type="ECO:0000313" key="1">
    <source>
        <dbReference type="EMBL" id="KFH62476.1"/>
    </source>
</evidence>